<dbReference type="AlphaFoldDB" id="A0A2V3J0S1"/>
<organism evidence="12 13">
    <name type="scientific">Gracilariopsis chorda</name>
    <dbReference type="NCBI Taxonomy" id="448386"/>
    <lineage>
        <taxon>Eukaryota</taxon>
        <taxon>Rhodophyta</taxon>
        <taxon>Florideophyceae</taxon>
        <taxon>Rhodymeniophycidae</taxon>
        <taxon>Gracilariales</taxon>
        <taxon>Gracilariaceae</taxon>
        <taxon>Gracilariopsis</taxon>
    </lineage>
</organism>
<dbReference type="NCBIfam" id="NF005301">
    <property type="entry name" value="PRK06830.1"/>
    <property type="match status" value="1"/>
</dbReference>
<evidence type="ECO:0000256" key="3">
    <source>
        <dbReference type="ARBA" id="ARBA00022679"/>
    </source>
</evidence>
<reference evidence="12 13" key="1">
    <citation type="journal article" date="2018" name="Mol. Biol. Evol.">
        <title>Analysis of the draft genome of the red seaweed Gracilariopsis chorda provides insights into genome size evolution in Rhodophyta.</title>
        <authorList>
            <person name="Lee J."/>
            <person name="Yang E.C."/>
            <person name="Graf L."/>
            <person name="Yang J.H."/>
            <person name="Qiu H."/>
            <person name="Zel Zion U."/>
            <person name="Chan C.X."/>
            <person name="Stephens T.G."/>
            <person name="Weber A.P.M."/>
            <person name="Boo G.H."/>
            <person name="Boo S.M."/>
            <person name="Kim K.M."/>
            <person name="Shin Y."/>
            <person name="Jung M."/>
            <person name="Lee S.J."/>
            <person name="Yim H.S."/>
            <person name="Lee J.H."/>
            <person name="Bhattacharya D."/>
            <person name="Yoon H.S."/>
        </authorList>
    </citation>
    <scope>NUCLEOTIDE SEQUENCE [LARGE SCALE GENOMIC DNA]</scope>
    <source>
        <strain evidence="12 13">SKKU-2015</strain>
        <tissue evidence="12">Whole body</tissue>
    </source>
</reference>
<evidence type="ECO:0000256" key="6">
    <source>
        <dbReference type="ARBA" id="ARBA00022777"/>
    </source>
</evidence>
<comment type="cofactor">
    <cofactor evidence="1">
        <name>Mg(2+)</name>
        <dbReference type="ChEBI" id="CHEBI:18420"/>
    </cofactor>
</comment>
<evidence type="ECO:0000256" key="7">
    <source>
        <dbReference type="ARBA" id="ARBA00022840"/>
    </source>
</evidence>
<dbReference type="Proteomes" id="UP000247409">
    <property type="component" value="Unassembled WGS sequence"/>
</dbReference>
<name>A0A2V3J0S1_9FLOR</name>
<evidence type="ECO:0000256" key="4">
    <source>
        <dbReference type="ARBA" id="ARBA00022723"/>
    </source>
</evidence>
<dbReference type="Gene3D" id="3.40.50.460">
    <property type="entry name" value="Phosphofructokinase domain"/>
    <property type="match status" value="1"/>
</dbReference>
<accession>A0A2V3J0S1</accession>
<proteinExistence type="predicted"/>
<evidence type="ECO:0000256" key="9">
    <source>
        <dbReference type="ARBA" id="ARBA00023152"/>
    </source>
</evidence>
<dbReference type="InterPro" id="IPR012004">
    <property type="entry name" value="PyroP-dep_PFK_TP0108"/>
</dbReference>
<keyword evidence="9" id="KW-0324">Glycolysis</keyword>
<dbReference type="InterPro" id="IPR022953">
    <property type="entry name" value="ATP_PFK"/>
</dbReference>
<dbReference type="PANTHER" id="PTHR45770">
    <property type="entry name" value="ATP-DEPENDENT 6-PHOSPHOFRUCTOKINASE 1"/>
    <property type="match status" value="1"/>
</dbReference>
<evidence type="ECO:0000256" key="10">
    <source>
        <dbReference type="ARBA" id="ARBA00048070"/>
    </source>
</evidence>
<keyword evidence="5" id="KW-0547">Nucleotide-binding</keyword>
<comment type="function">
    <text evidence="2">Catalyzes the phosphorylation of D-fructose 6-phosphate to fructose 1,6-bisphosphate by ATP, the first committing step of glycolysis.</text>
</comment>
<evidence type="ECO:0000259" key="11">
    <source>
        <dbReference type="Pfam" id="PF00365"/>
    </source>
</evidence>
<dbReference type="InterPro" id="IPR000023">
    <property type="entry name" value="Phosphofructokinase_dom"/>
</dbReference>
<evidence type="ECO:0000256" key="5">
    <source>
        <dbReference type="ARBA" id="ARBA00022741"/>
    </source>
</evidence>
<dbReference type="GO" id="GO:0003872">
    <property type="term" value="F:6-phosphofructokinase activity"/>
    <property type="evidence" value="ECO:0007669"/>
    <property type="project" value="UniProtKB-EC"/>
</dbReference>
<keyword evidence="13" id="KW-1185">Reference proteome</keyword>
<dbReference type="Gene3D" id="3.40.50.450">
    <property type="match status" value="1"/>
</dbReference>
<dbReference type="PIRSF" id="PIRSF000534">
    <property type="entry name" value="PPi_PFK_TP0108"/>
    <property type="match status" value="1"/>
</dbReference>
<comment type="catalytic activity">
    <reaction evidence="10">
        <text>beta-D-fructose 6-phosphate + ATP = beta-D-fructose 1,6-bisphosphate + ADP + H(+)</text>
        <dbReference type="Rhea" id="RHEA:16109"/>
        <dbReference type="ChEBI" id="CHEBI:15378"/>
        <dbReference type="ChEBI" id="CHEBI:30616"/>
        <dbReference type="ChEBI" id="CHEBI:32966"/>
        <dbReference type="ChEBI" id="CHEBI:57634"/>
        <dbReference type="ChEBI" id="CHEBI:456216"/>
        <dbReference type="EC" id="2.7.1.11"/>
    </reaction>
</comment>
<keyword evidence="6 12" id="KW-0418">Kinase</keyword>
<dbReference type="Pfam" id="PF00365">
    <property type="entry name" value="PFK"/>
    <property type="match status" value="1"/>
</dbReference>
<keyword evidence="7" id="KW-0067">ATP-binding</keyword>
<dbReference type="InterPro" id="IPR035966">
    <property type="entry name" value="PKF_sf"/>
</dbReference>
<sequence>MSAFAIGLPLKVDKQPHKWSRNLCCTAATPNSNLRKPRPVTPPNVKGGGLPPFKLHVAPHLRDYLQAVQQYPSPLLRTRRHNTFVQPADIILRDISLNVDQTPTQLDAFLKAGPRRNVYHANGVRAAVVSCGGICPGINTVIKEITLCLFRYGASKVFGVRHGYRGFYNSHWQELTEESVVGLNKMGGSVLGSSRGGFDLERIVDAIETRRIDQVYVIGGDGTIMGCHKIFEEVVRRRLKTSVISIPKTIDNDIAVIDRSFGFETAVDEAQRAINAAYTEATSFPDCIALVKLMGRNSGFIACHAALASEEVDCCLIPEEEFVLHGSGGVLAYVEQKLNEKGHCVVVVAEGAGHIKDQGGDIGVHLMNETKKYFARKNREISLKYLDPTYQIRAIPTTTHDNILCILLAHAAVHGAYAGYTGFSSGLINSRNVFIPLEMLVGIQKKVDTMQSDWQRLRMSTGQPDWFFQEDDMSTDGAGV</sequence>
<evidence type="ECO:0000313" key="13">
    <source>
        <dbReference type="Proteomes" id="UP000247409"/>
    </source>
</evidence>
<dbReference type="GO" id="GO:0006002">
    <property type="term" value="P:fructose 6-phosphate metabolic process"/>
    <property type="evidence" value="ECO:0007669"/>
    <property type="project" value="InterPro"/>
</dbReference>
<dbReference type="GO" id="GO:0005737">
    <property type="term" value="C:cytoplasm"/>
    <property type="evidence" value="ECO:0007669"/>
    <property type="project" value="UniProtKB-ARBA"/>
</dbReference>
<keyword evidence="4" id="KW-0479">Metal-binding</keyword>
<gene>
    <name evidence="12" type="ORF">BWQ96_02360</name>
</gene>
<dbReference type="GO" id="GO:0046872">
    <property type="term" value="F:metal ion binding"/>
    <property type="evidence" value="ECO:0007669"/>
    <property type="project" value="UniProtKB-KW"/>
</dbReference>
<evidence type="ECO:0000256" key="1">
    <source>
        <dbReference type="ARBA" id="ARBA00001946"/>
    </source>
</evidence>
<keyword evidence="3" id="KW-0808">Transferase</keyword>
<dbReference type="FunFam" id="3.40.50.450:FF:000002">
    <property type="entry name" value="ATP-dependent 6-phosphofructokinase"/>
    <property type="match status" value="1"/>
</dbReference>
<evidence type="ECO:0000256" key="8">
    <source>
        <dbReference type="ARBA" id="ARBA00022842"/>
    </source>
</evidence>
<dbReference type="PRINTS" id="PR00476">
    <property type="entry name" value="PHFRCTKINASE"/>
</dbReference>
<evidence type="ECO:0000256" key="2">
    <source>
        <dbReference type="ARBA" id="ARBA00002659"/>
    </source>
</evidence>
<evidence type="ECO:0000313" key="12">
    <source>
        <dbReference type="EMBL" id="PXF47974.1"/>
    </source>
</evidence>
<protein>
    <submittedName>
        <fullName evidence="12">ATP-dependent 6-phosphofructokinase 3</fullName>
    </submittedName>
</protein>
<comment type="caution">
    <text evidence="12">The sequence shown here is derived from an EMBL/GenBank/DDBJ whole genome shotgun (WGS) entry which is preliminary data.</text>
</comment>
<keyword evidence="8" id="KW-0460">Magnesium</keyword>
<feature type="domain" description="Phosphofructokinase" evidence="11">
    <location>
        <begin position="125"/>
        <end position="414"/>
    </location>
</feature>
<dbReference type="EMBL" id="NBIV01000018">
    <property type="protein sequence ID" value="PXF47974.1"/>
    <property type="molecule type" value="Genomic_DNA"/>
</dbReference>
<dbReference type="STRING" id="448386.A0A2V3J0S1"/>
<dbReference type="GO" id="GO:0005524">
    <property type="term" value="F:ATP binding"/>
    <property type="evidence" value="ECO:0007669"/>
    <property type="project" value="UniProtKB-KW"/>
</dbReference>
<dbReference type="UniPathway" id="UPA00109">
    <property type="reaction ID" value="UER00182"/>
</dbReference>
<dbReference type="OrthoDB" id="537915at2759"/>
<dbReference type="SUPFAM" id="SSF53784">
    <property type="entry name" value="Phosphofructokinase"/>
    <property type="match status" value="1"/>
</dbReference>
<dbReference type="InterPro" id="IPR050929">
    <property type="entry name" value="PFKA"/>
</dbReference>